<evidence type="ECO:0000256" key="2">
    <source>
        <dbReference type="ARBA" id="ARBA00022801"/>
    </source>
</evidence>
<feature type="transmembrane region" description="Helical" evidence="4">
    <location>
        <begin position="12"/>
        <end position="33"/>
    </location>
</feature>
<comment type="similarity">
    <text evidence="1">Belongs to the 'GDXG' lipolytic enzyme family.</text>
</comment>
<keyword evidence="4" id="KW-0472">Membrane</keyword>
<keyword evidence="4" id="KW-0812">Transmembrane</keyword>
<dbReference type="Proteomes" id="UP001610446">
    <property type="component" value="Unassembled WGS sequence"/>
</dbReference>
<evidence type="ECO:0000313" key="6">
    <source>
        <dbReference type="EMBL" id="KAL2843183.1"/>
    </source>
</evidence>
<dbReference type="PANTHER" id="PTHR48081">
    <property type="entry name" value="AB HYDROLASE SUPERFAMILY PROTEIN C4A8.06C"/>
    <property type="match status" value="1"/>
</dbReference>
<dbReference type="InterPro" id="IPR033140">
    <property type="entry name" value="Lipase_GDXG_put_SER_AS"/>
</dbReference>
<dbReference type="Gene3D" id="3.40.50.1820">
    <property type="entry name" value="alpha/beta hydrolase"/>
    <property type="match status" value="1"/>
</dbReference>
<evidence type="ECO:0000256" key="3">
    <source>
        <dbReference type="PROSITE-ProRule" id="PRU10038"/>
    </source>
</evidence>
<proteinExistence type="inferred from homology"/>
<dbReference type="Pfam" id="PF07859">
    <property type="entry name" value="Abhydrolase_3"/>
    <property type="match status" value="1"/>
</dbReference>
<keyword evidence="7" id="KW-1185">Reference proteome</keyword>
<dbReference type="InterPro" id="IPR050300">
    <property type="entry name" value="GDXG_lipolytic_enzyme"/>
</dbReference>
<feature type="domain" description="Alpha/beta hydrolase fold-3" evidence="5">
    <location>
        <begin position="108"/>
        <end position="324"/>
    </location>
</feature>
<reference evidence="6 7" key="1">
    <citation type="submission" date="2024-07" db="EMBL/GenBank/DDBJ databases">
        <title>Section-level genome sequencing and comparative genomics of Aspergillus sections Usti and Cavernicolus.</title>
        <authorList>
            <consortium name="Lawrence Berkeley National Laboratory"/>
            <person name="Nybo J.L."/>
            <person name="Vesth T.C."/>
            <person name="Theobald S."/>
            <person name="Frisvad J.C."/>
            <person name="Larsen T.O."/>
            <person name="Kjaerboelling I."/>
            <person name="Rothschild-Mancinelli K."/>
            <person name="Lyhne E.K."/>
            <person name="Kogle M.E."/>
            <person name="Barry K."/>
            <person name="Clum A."/>
            <person name="Na H."/>
            <person name="Ledsgaard L."/>
            <person name="Lin J."/>
            <person name="Lipzen A."/>
            <person name="Kuo A."/>
            <person name="Riley R."/>
            <person name="Mondo S."/>
            <person name="Labutti K."/>
            <person name="Haridas S."/>
            <person name="Pangalinan J."/>
            <person name="Salamov A.A."/>
            <person name="Simmons B.A."/>
            <person name="Magnuson J.K."/>
            <person name="Chen J."/>
            <person name="Drula E."/>
            <person name="Henrissat B."/>
            <person name="Wiebenga A."/>
            <person name="Lubbers R.J."/>
            <person name="Gomes A.C."/>
            <person name="Makela M.R."/>
            <person name="Stajich J."/>
            <person name="Grigoriev I.V."/>
            <person name="Mortensen U.H."/>
            <person name="De Vries R.P."/>
            <person name="Baker S.E."/>
            <person name="Andersen M.R."/>
        </authorList>
    </citation>
    <scope>NUCLEOTIDE SEQUENCE [LARGE SCALE GENOMIC DNA]</scope>
    <source>
        <strain evidence="6 7">CBS 123904</strain>
    </source>
</reference>
<evidence type="ECO:0000259" key="5">
    <source>
        <dbReference type="Pfam" id="PF07859"/>
    </source>
</evidence>
<dbReference type="GO" id="GO:0016787">
    <property type="term" value="F:hydrolase activity"/>
    <property type="evidence" value="ECO:0007669"/>
    <property type="project" value="UniProtKB-KW"/>
</dbReference>
<dbReference type="PANTHER" id="PTHR48081:SF31">
    <property type="entry name" value="STERYL ACETYL HYDROLASE MUG81-RELATED"/>
    <property type="match status" value="1"/>
</dbReference>
<evidence type="ECO:0000256" key="4">
    <source>
        <dbReference type="SAM" id="Phobius"/>
    </source>
</evidence>
<evidence type="ECO:0000256" key="1">
    <source>
        <dbReference type="ARBA" id="ARBA00010515"/>
    </source>
</evidence>
<dbReference type="PROSITE" id="PS01174">
    <property type="entry name" value="LIPASE_GDXG_SER"/>
    <property type="match status" value="1"/>
</dbReference>
<accession>A0ABR4JT25</accession>
<dbReference type="EMBL" id="JBFXLU010000092">
    <property type="protein sequence ID" value="KAL2843183.1"/>
    <property type="molecule type" value="Genomic_DNA"/>
</dbReference>
<dbReference type="InterPro" id="IPR013094">
    <property type="entry name" value="AB_hydrolase_3"/>
</dbReference>
<name>A0ABR4JT25_9EURO</name>
<evidence type="ECO:0000313" key="7">
    <source>
        <dbReference type="Proteomes" id="UP001610446"/>
    </source>
</evidence>
<dbReference type="SUPFAM" id="SSF53474">
    <property type="entry name" value="alpha/beta-Hydrolases"/>
    <property type="match status" value="1"/>
</dbReference>
<comment type="caution">
    <text evidence="6">The sequence shown here is derived from an EMBL/GenBank/DDBJ whole genome shotgun (WGS) entry which is preliminary data.</text>
</comment>
<sequence length="354" mass="40158">MRYQLGVWDKIDAWLGLVSIGATIFYAAISGLFRGSSGADSYHHHIIQATVKKMTTRLGPLQLQYMFKSYDRLYIEYCEKIKVKPNFVSNDRGLKGFWLGSPTAKYIVINFHGGGFAMDATESYLEFWPKVAKALSDENITTGWFNVTYTLTPHARYPTQFCEAVEALRYIIEELGRSPSEIILAGDSAGANLCLALLSHLSHPSEDAPALTISAPLKAVVLMSPWISFRQDLPSMKHNEHKDIDDRKALERWKQEYLHGRSSNYYVEAFEAPETWWQNAQVEQSLVLAGGDEMLLDSIKEWFNKFSKVNSETTFILGQNECHVAPLIWPLFGDKNETKQGLALKSWLIETLCQ</sequence>
<gene>
    <name evidence="6" type="ORF">BJY01DRAFT_235759</name>
</gene>
<keyword evidence="4" id="KW-1133">Transmembrane helix</keyword>
<organism evidence="6 7">
    <name type="scientific">Aspergillus pseudoustus</name>
    <dbReference type="NCBI Taxonomy" id="1810923"/>
    <lineage>
        <taxon>Eukaryota</taxon>
        <taxon>Fungi</taxon>
        <taxon>Dikarya</taxon>
        <taxon>Ascomycota</taxon>
        <taxon>Pezizomycotina</taxon>
        <taxon>Eurotiomycetes</taxon>
        <taxon>Eurotiomycetidae</taxon>
        <taxon>Eurotiales</taxon>
        <taxon>Aspergillaceae</taxon>
        <taxon>Aspergillus</taxon>
        <taxon>Aspergillus subgen. Nidulantes</taxon>
    </lineage>
</organism>
<feature type="active site" evidence="3">
    <location>
        <position position="188"/>
    </location>
</feature>
<keyword evidence="2 6" id="KW-0378">Hydrolase</keyword>
<protein>
    <submittedName>
        <fullName evidence="6">Alpha/Beta hydrolase protein</fullName>
    </submittedName>
</protein>
<dbReference type="InterPro" id="IPR029058">
    <property type="entry name" value="AB_hydrolase_fold"/>
</dbReference>